<reference evidence="1 2" key="1">
    <citation type="journal article" date="2023" name="G3 (Bethesda)">
        <title>A chromosome-length genome assembly and annotation of blackberry (Rubus argutus, cv. 'Hillquist').</title>
        <authorList>
            <person name="Bruna T."/>
            <person name="Aryal R."/>
            <person name="Dudchenko O."/>
            <person name="Sargent D.J."/>
            <person name="Mead D."/>
            <person name="Buti M."/>
            <person name="Cavallini A."/>
            <person name="Hytonen T."/>
            <person name="Andres J."/>
            <person name="Pham M."/>
            <person name="Weisz D."/>
            <person name="Mascagni F."/>
            <person name="Usai G."/>
            <person name="Natali L."/>
            <person name="Bassil N."/>
            <person name="Fernandez G.E."/>
            <person name="Lomsadze A."/>
            <person name="Armour M."/>
            <person name="Olukolu B."/>
            <person name="Poorten T."/>
            <person name="Britton C."/>
            <person name="Davik J."/>
            <person name="Ashrafi H."/>
            <person name="Aiden E.L."/>
            <person name="Borodovsky M."/>
            <person name="Worthington M."/>
        </authorList>
    </citation>
    <scope>NUCLEOTIDE SEQUENCE [LARGE SCALE GENOMIC DNA]</scope>
    <source>
        <strain evidence="1">PI 553951</strain>
    </source>
</reference>
<proteinExistence type="predicted"/>
<name>A0AAW1YJM4_RUBAR</name>
<dbReference type="Proteomes" id="UP001457282">
    <property type="component" value="Unassembled WGS sequence"/>
</dbReference>
<organism evidence="1 2">
    <name type="scientific">Rubus argutus</name>
    <name type="common">Southern blackberry</name>
    <dbReference type="NCBI Taxonomy" id="59490"/>
    <lineage>
        <taxon>Eukaryota</taxon>
        <taxon>Viridiplantae</taxon>
        <taxon>Streptophyta</taxon>
        <taxon>Embryophyta</taxon>
        <taxon>Tracheophyta</taxon>
        <taxon>Spermatophyta</taxon>
        <taxon>Magnoliopsida</taxon>
        <taxon>eudicotyledons</taxon>
        <taxon>Gunneridae</taxon>
        <taxon>Pentapetalae</taxon>
        <taxon>rosids</taxon>
        <taxon>fabids</taxon>
        <taxon>Rosales</taxon>
        <taxon>Rosaceae</taxon>
        <taxon>Rosoideae</taxon>
        <taxon>Rosoideae incertae sedis</taxon>
        <taxon>Rubus</taxon>
    </lineage>
</organism>
<dbReference type="AlphaFoldDB" id="A0AAW1YJM4"/>
<gene>
    <name evidence="1" type="ORF">M0R45_004366</name>
</gene>
<dbReference type="EMBL" id="JBEDUW010000001">
    <property type="protein sequence ID" value="KAK9948804.1"/>
    <property type="molecule type" value="Genomic_DNA"/>
</dbReference>
<protein>
    <submittedName>
        <fullName evidence="1">Uncharacterized protein</fullName>
    </submittedName>
</protein>
<evidence type="ECO:0000313" key="2">
    <source>
        <dbReference type="Proteomes" id="UP001457282"/>
    </source>
</evidence>
<accession>A0AAW1YJM4</accession>
<keyword evidence="2" id="KW-1185">Reference proteome</keyword>
<evidence type="ECO:0000313" key="1">
    <source>
        <dbReference type="EMBL" id="KAK9948804.1"/>
    </source>
</evidence>
<comment type="caution">
    <text evidence="1">The sequence shown here is derived from an EMBL/GenBank/DDBJ whole genome shotgun (WGS) entry which is preliminary data.</text>
</comment>
<sequence length="215" mass="24261">MISESLKTSVKGLIRNKGHFTKELRTIKSRLVELQPVVRDLKATVESFKFRLSIKEVGDFQKKLKDHINLCENFSGESNSVKDSKYTKQVDELDKSLKEQLDILTGQNPNPEEGTGGMVTRVIGHVENLIHINGPEETGVTARFKNICGRVLEPLIHNDGPEKHSAKALFKDLCSRVETLLTTKVHFKKELGKHQILARRVTTTTGQIYTSDRRA</sequence>